<evidence type="ECO:0000313" key="4">
    <source>
        <dbReference type="Proteomes" id="UP001495147"/>
    </source>
</evidence>
<dbReference type="InterPro" id="IPR039422">
    <property type="entry name" value="MarR/SlyA-like"/>
</dbReference>
<comment type="caution">
    <text evidence="3">The sequence shown here is derived from an EMBL/GenBank/DDBJ whole genome shotgun (WGS) entry which is preliminary data.</text>
</comment>
<reference evidence="3 4" key="1">
    <citation type="submission" date="2024-05" db="EMBL/GenBank/DDBJ databases">
        <title>Roseateles sp. DJS-2-20 16S ribosomal RNA gene Genome sequencing and assembly.</title>
        <authorList>
            <person name="Woo H."/>
        </authorList>
    </citation>
    <scope>NUCLEOTIDE SEQUENCE [LARGE SCALE GENOMIC DNA]</scope>
    <source>
        <strain evidence="3 4">DJS-2-20</strain>
    </source>
</reference>
<gene>
    <name evidence="3" type="ORF">ABDJ85_08085</name>
</gene>
<evidence type="ECO:0000256" key="1">
    <source>
        <dbReference type="SAM" id="MobiDB-lite"/>
    </source>
</evidence>
<feature type="region of interest" description="Disordered" evidence="1">
    <location>
        <begin position="154"/>
        <end position="175"/>
    </location>
</feature>
<dbReference type="InterPro" id="IPR036388">
    <property type="entry name" value="WH-like_DNA-bd_sf"/>
</dbReference>
<dbReference type="PROSITE" id="PS50995">
    <property type="entry name" value="HTH_MARR_2"/>
    <property type="match status" value="1"/>
</dbReference>
<dbReference type="PANTHER" id="PTHR33164">
    <property type="entry name" value="TRANSCRIPTIONAL REGULATOR, MARR FAMILY"/>
    <property type="match status" value="1"/>
</dbReference>
<protein>
    <submittedName>
        <fullName evidence="3">MarR family transcriptional regulator</fullName>
    </submittedName>
</protein>
<dbReference type="SUPFAM" id="SSF46785">
    <property type="entry name" value="Winged helix' DNA-binding domain"/>
    <property type="match status" value="1"/>
</dbReference>
<dbReference type="PANTHER" id="PTHR33164:SF104">
    <property type="entry name" value="TRANSCRIPTIONAL REGULATORY PROTEIN"/>
    <property type="match status" value="1"/>
</dbReference>
<proteinExistence type="predicted"/>
<dbReference type="Gene3D" id="1.10.10.10">
    <property type="entry name" value="Winged helix-like DNA-binding domain superfamily/Winged helix DNA-binding domain"/>
    <property type="match status" value="1"/>
</dbReference>
<sequence length="175" mass="19372">MSQPSQRLRDPQSVEDLLLYRLGRLYATAGSMVVRLCEGEFGITRREWRFIGWLGGAGPTQPSVLAERAALDRARTSRTLSTLTEKGLVSRVPLPRDRRLIVVDLTDAGRALYQRILPRVAALNRELLAGLDDASVATLTQALDTLQSRATGLLATTPLPKAERRRGRAGFTHQR</sequence>
<dbReference type="PRINTS" id="PR00598">
    <property type="entry name" value="HTHMARR"/>
</dbReference>
<dbReference type="InterPro" id="IPR000835">
    <property type="entry name" value="HTH_MarR-typ"/>
</dbReference>
<feature type="domain" description="HTH marR-type" evidence="2">
    <location>
        <begin position="15"/>
        <end position="148"/>
    </location>
</feature>
<keyword evidence="4" id="KW-1185">Reference proteome</keyword>
<evidence type="ECO:0000313" key="3">
    <source>
        <dbReference type="EMBL" id="MEO3691424.1"/>
    </source>
</evidence>
<dbReference type="Pfam" id="PF12802">
    <property type="entry name" value="MarR_2"/>
    <property type="match status" value="1"/>
</dbReference>
<dbReference type="Proteomes" id="UP001495147">
    <property type="component" value="Unassembled WGS sequence"/>
</dbReference>
<feature type="compositionally biased region" description="Basic residues" evidence="1">
    <location>
        <begin position="163"/>
        <end position="175"/>
    </location>
</feature>
<dbReference type="RefSeq" id="WP_347704246.1">
    <property type="nucleotide sequence ID" value="NZ_JBDPZD010000002.1"/>
</dbReference>
<organism evidence="3 4">
    <name type="scientific">Roseateles paludis</name>
    <dbReference type="NCBI Taxonomy" id="3145238"/>
    <lineage>
        <taxon>Bacteria</taxon>
        <taxon>Pseudomonadati</taxon>
        <taxon>Pseudomonadota</taxon>
        <taxon>Betaproteobacteria</taxon>
        <taxon>Burkholderiales</taxon>
        <taxon>Sphaerotilaceae</taxon>
        <taxon>Roseateles</taxon>
    </lineage>
</organism>
<dbReference type="EMBL" id="JBDPZD010000002">
    <property type="protein sequence ID" value="MEO3691424.1"/>
    <property type="molecule type" value="Genomic_DNA"/>
</dbReference>
<dbReference type="SMART" id="SM00347">
    <property type="entry name" value="HTH_MARR"/>
    <property type="match status" value="1"/>
</dbReference>
<name>A0ABV0G112_9BURK</name>
<dbReference type="InterPro" id="IPR036390">
    <property type="entry name" value="WH_DNA-bd_sf"/>
</dbReference>
<evidence type="ECO:0000259" key="2">
    <source>
        <dbReference type="PROSITE" id="PS50995"/>
    </source>
</evidence>
<accession>A0ABV0G112</accession>